<dbReference type="STRING" id="4846.A0A367KPX8"/>
<proteinExistence type="predicted"/>
<reference evidence="2 3" key="1">
    <citation type="journal article" date="2018" name="G3 (Bethesda)">
        <title>Phylogenetic and Phylogenomic Definition of Rhizopus Species.</title>
        <authorList>
            <person name="Gryganskyi A.P."/>
            <person name="Golan J."/>
            <person name="Dolatabadi S."/>
            <person name="Mondo S."/>
            <person name="Robb S."/>
            <person name="Idnurm A."/>
            <person name="Muszewska A."/>
            <person name="Steczkiewicz K."/>
            <person name="Masonjones S."/>
            <person name="Liao H.L."/>
            <person name="Gajdeczka M.T."/>
            <person name="Anike F."/>
            <person name="Vuek A."/>
            <person name="Anishchenko I.M."/>
            <person name="Voigt K."/>
            <person name="de Hoog G.S."/>
            <person name="Smith M.E."/>
            <person name="Heitman J."/>
            <person name="Vilgalys R."/>
            <person name="Stajich J.E."/>
        </authorList>
    </citation>
    <scope>NUCLEOTIDE SEQUENCE [LARGE SCALE GENOMIC DNA]</scope>
    <source>
        <strain evidence="2 3">LSU 92-RS-03</strain>
    </source>
</reference>
<evidence type="ECO:0000256" key="1">
    <source>
        <dbReference type="SAM" id="MobiDB-lite"/>
    </source>
</evidence>
<dbReference type="SUPFAM" id="SSF46689">
    <property type="entry name" value="Homeodomain-like"/>
    <property type="match status" value="1"/>
</dbReference>
<dbReference type="OrthoDB" id="2262293at2759"/>
<dbReference type="EMBL" id="PJQM01000733">
    <property type="protein sequence ID" value="RCI04274.1"/>
    <property type="molecule type" value="Genomic_DNA"/>
</dbReference>
<dbReference type="GO" id="GO:0003676">
    <property type="term" value="F:nucleic acid binding"/>
    <property type="evidence" value="ECO:0007669"/>
    <property type="project" value="InterPro"/>
</dbReference>
<evidence type="ECO:0000313" key="2">
    <source>
        <dbReference type="EMBL" id="RCI04274.1"/>
    </source>
</evidence>
<name>A0A367KPX8_RHIST</name>
<dbReference type="InterPro" id="IPR009057">
    <property type="entry name" value="Homeodomain-like_sf"/>
</dbReference>
<dbReference type="Proteomes" id="UP000253551">
    <property type="component" value="Unassembled WGS sequence"/>
</dbReference>
<keyword evidence="3" id="KW-1185">Reference proteome</keyword>
<sequence length="373" mass="42193">MNFIHDDGNGVLANDEGEEVVEYQMEIDDEQYPLTSITNLKSYLDLKPPEKPLKVRKTKEKIPEKALEENNNRTYRKYKKEDMDKFHFLVLEQNRSIRSAAKELNMPSGTAQTWHKKGLESIEKDEEPGMRKPGSGRPVGRPLKLSTDQKEYLVELVDQRPGIVLDQMMDELTSRFIDLDVSRSALHKFVTNNCNISLKRAHFQPEERNNEAKIEARFEWVTSFLKTDIDYMTKCISIDESGFNINLKRSMAWVKKGDTPQVVVLKTKAKSHTIIGAISSSGIINVQMKIPKVTAPSKKRKGPGGATKKPDAGKGGTVTGHYFNFIASTINIMNQFEEFKGNYLPTDMVAFTFRLTPLSSTLLSNSGLSVKVK</sequence>
<protein>
    <submittedName>
        <fullName evidence="2">Uncharacterized protein</fullName>
    </submittedName>
</protein>
<feature type="region of interest" description="Disordered" evidence="1">
    <location>
        <begin position="123"/>
        <end position="143"/>
    </location>
</feature>
<organism evidence="2 3">
    <name type="scientific">Rhizopus stolonifer</name>
    <name type="common">Rhizopus nigricans</name>
    <dbReference type="NCBI Taxonomy" id="4846"/>
    <lineage>
        <taxon>Eukaryota</taxon>
        <taxon>Fungi</taxon>
        <taxon>Fungi incertae sedis</taxon>
        <taxon>Mucoromycota</taxon>
        <taxon>Mucoromycotina</taxon>
        <taxon>Mucoromycetes</taxon>
        <taxon>Mucorales</taxon>
        <taxon>Mucorineae</taxon>
        <taxon>Rhizopodaceae</taxon>
        <taxon>Rhizopus</taxon>
    </lineage>
</organism>
<comment type="caution">
    <text evidence="2">The sequence shown here is derived from an EMBL/GenBank/DDBJ whole genome shotgun (WGS) entry which is preliminary data.</text>
</comment>
<feature type="region of interest" description="Disordered" evidence="1">
    <location>
        <begin position="294"/>
        <end position="313"/>
    </location>
</feature>
<gene>
    <name evidence="2" type="ORF">CU098_003983</name>
</gene>
<accession>A0A367KPX8</accession>
<dbReference type="Gene3D" id="3.30.420.10">
    <property type="entry name" value="Ribonuclease H-like superfamily/Ribonuclease H"/>
    <property type="match status" value="1"/>
</dbReference>
<dbReference type="InterPro" id="IPR036397">
    <property type="entry name" value="RNaseH_sf"/>
</dbReference>
<dbReference type="AlphaFoldDB" id="A0A367KPX8"/>
<evidence type="ECO:0000313" key="3">
    <source>
        <dbReference type="Proteomes" id="UP000253551"/>
    </source>
</evidence>